<dbReference type="GO" id="GO:0015627">
    <property type="term" value="C:type II protein secretion system complex"/>
    <property type="evidence" value="ECO:0007669"/>
    <property type="project" value="InterPro"/>
</dbReference>
<feature type="transmembrane region" description="Helical" evidence="2">
    <location>
        <begin position="37"/>
        <end position="60"/>
    </location>
</feature>
<dbReference type="GO" id="GO:0015628">
    <property type="term" value="P:protein secretion by the type II secretion system"/>
    <property type="evidence" value="ECO:0007669"/>
    <property type="project" value="InterPro"/>
</dbReference>
<name>A0A848AV87_9BACT</name>
<dbReference type="Proteomes" id="UP000576225">
    <property type="component" value="Unassembled WGS sequence"/>
</dbReference>
<dbReference type="EMBL" id="JABAEW010000001">
    <property type="protein sequence ID" value="NMD85129.1"/>
    <property type="molecule type" value="Genomic_DNA"/>
</dbReference>
<sequence>MKKYPVSFELSTTGSRQAGNPSWNIYWKRTGSQRPSAFHYFTLIELLIVIAIIAILAGMLRPALQRARAAAHSATCINNLKQIGFGIFMYTDDNRGNMPAASETVEPGNGGRFEGKYLMFTQYAGLGLVAANGYLGNSLERITGGTIINRPKVLYCNNAVTHIPWNTDSADNSYWAHYGFIRDNYTSNAYGLKFDFPLSRLSSKTALPGVSELVLTVSFILTAFITAACPFCIILVMSERIIGIRLMIKDIPLPVVMLITTGHK</sequence>
<dbReference type="Gene3D" id="3.30.700.10">
    <property type="entry name" value="Glycoprotein, Type 4 Pilin"/>
    <property type="match status" value="1"/>
</dbReference>
<feature type="transmembrane region" description="Helical" evidence="2">
    <location>
        <begin position="213"/>
        <end position="237"/>
    </location>
</feature>
<protein>
    <submittedName>
        <fullName evidence="4">DUF1559 domain-containing protein</fullName>
    </submittedName>
</protein>
<evidence type="ECO:0000256" key="1">
    <source>
        <dbReference type="ARBA" id="ARBA00022481"/>
    </source>
</evidence>
<feature type="domain" description="DUF1559" evidence="3">
    <location>
        <begin position="65"/>
        <end position="101"/>
    </location>
</feature>
<proteinExistence type="predicted"/>
<evidence type="ECO:0000256" key="2">
    <source>
        <dbReference type="SAM" id="Phobius"/>
    </source>
</evidence>
<dbReference type="AlphaFoldDB" id="A0A848AV87"/>
<dbReference type="PANTHER" id="PTHR30093:SF2">
    <property type="entry name" value="TYPE II SECRETION SYSTEM PROTEIN H"/>
    <property type="match status" value="1"/>
</dbReference>
<evidence type="ECO:0000313" key="4">
    <source>
        <dbReference type="EMBL" id="NMD85129.1"/>
    </source>
</evidence>
<comment type="caution">
    <text evidence="4">The sequence shown here is derived from an EMBL/GenBank/DDBJ whole genome shotgun (WGS) entry which is preliminary data.</text>
</comment>
<dbReference type="SUPFAM" id="SSF54523">
    <property type="entry name" value="Pili subunits"/>
    <property type="match status" value="1"/>
</dbReference>
<dbReference type="InterPro" id="IPR045584">
    <property type="entry name" value="Pilin-like"/>
</dbReference>
<keyword evidence="2" id="KW-0472">Membrane</keyword>
<gene>
    <name evidence="4" type="ORF">HF882_00875</name>
</gene>
<accession>A0A848AV87</accession>
<dbReference type="PRINTS" id="PR00813">
    <property type="entry name" value="BCTERIALGSPG"/>
</dbReference>
<dbReference type="Pfam" id="PF07596">
    <property type="entry name" value="SBP_bac_10"/>
    <property type="match status" value="1"/>
</dbReference>
<dbReference type="InterPro" id="IPR012902">
    <property type="entry name" value="N_methyl_site"/>
</dbReference>
<reference evidence="4 5" key="1">
    <citation type="submission" date="2020-04" db="EMBL/GenBank/DDBJ databases">
        <authorList>
            <person name="Hitch T.C.A."/>
            <person name="Wylensek D."/>
            <person name="Clavel T."/>
        </authorList>
    </citation>
    <scope>NUCLEOTIDE SEQUENCE [LARGE SCALE GENOMIC DNA]</scope>
    <source>
        <strain evidence="4 5">COR2-253-APC-1A</strain>
    </source>
</reference>
<evidence type="ECO:0000259" key="3">
    <source>
        <dbReference type="Pfam" id="PF07596"/>
    </source>
</evidence>
<dbReference type="RefSeq" id="WP_168961217.1">
    <property type="nucleotide sequence ID" value="NZ_JABAEW010000001.1"/>
</dbReference>
<dbReference type="InterPro" id="IPR000983">
    <property type="entry name" value="Bac_GSPG_pilin"/>
</dbReference>
<dbReference type="InterPro" id="IPR011453">
    <property type="entry name" value="DUF1559"/>
</dbReference>
<dbReference type="NCBIfam" id="TIGR02532">
    <property type="entry name" value="IV_pilin_GFxxxE"/>
    <property type="match status" value="1"/>
</dbReference>
<keyword evidence="2" id="KW-0812">Transmembrane</keyword>
<dbReference type="PANTHER" id="PTHR30093">
    <property type="entry name" value="GENERAL SECRETION PATHWAY PROTEIN G"/>
    <property type="match status" value="1"/>
</dbReference>
<keyword evidence="2" id="KW-1133">Transmembrane helix</keyword>
<keyword evidence="1" id="KW-0488">Methylation</keyword>
<organism evidence="4 5">
    <name type="scientific">Victivallis vadensis</name>
    <dbReference type="NCBI Taxonomy" id="172901"/>
    <lineage>
        <taxon>Bacteria</taxon>
        <taxon>Pseudomonadati</taxon>
        <taxon>Lentisphaerota</taxon>
        <taxon>Lentisphaeria</taxon>
        <taxon>Victivallales</taxon>
        <taxon>Victivallaceae</taxon>
        <taxon>Victivallis</taxon>
    </lineage>
</organism>
<evidence type="ECO:0000313" key="5">
    <source>
        <dbReference type="Proteomes" id="UP000576225"/>
    </source>
</evidence>